<evidence type="ECO:0000256" key="4">
    <source>
        <dbReference type="SAM" id="MobiDB-lite"/>
    </source>
</evidence>
<comment type="caution">
    <text evidence="7">The sequence shown here is derived from an EMBL/GenBank/DDBJ whole genome shotgun (WGS) entry which is preliminary data.</text>
</comment>
<feature type="compositionally biased region" description="Polar residues" evidence="4">
    <location>
        <begin position="340"/>
        <end position="353"/>
    </location>
</feature>
<protein>
    <recommendedName>
        <fullName evidence="6">Pyosin/cloacin translocation domain-containing protein</fullName>
    </recommendedName>
</protein>
<sequence length="555" mass="59906">MLSNSFDPGATDNAIRRHHAGKIGVAIRNKVRQAHEQHILLLENIVTEEVEAELSSASGSELEIDTTRQQVLQRLITEKQSELSELSGALSKYFNFDPVSATDSTLFGEFIRHAGASLEHSAVQSFTDGLYTAYDAKTLAQVVQLLQQQEQAATATVALLHAQNAQQVAEAAIAEAIRRANSYSAIAVSSPVIVTAAGTVITNIARFSLLGAIQAAIGALVGLGAGVAAGLAVGTIAMLVPSRLGNGELPERYLLQTPLDGLDPDLSKAMASGNPTASHADLPFRFGSRTTAAGDSEIFVVKTDGQTVPAQVRILAATHDPQRNVYSVVTADIPSRTLTWTPIAQPPDASTTLPAERPEPPVYEGATLTPVEVRIDSYPEVADASLDDYVIVFPAESGIPPLYVVFSSPYPGATTRGKYSGRPYNPDESGGPIEKLDWRKVTITQAGVDLVKIHTSRFNHSDANGVMLDRLLKILQGTIEATDTDRRFYTHEIRELERYRRLGIADNINPPDDGKTWNNTHTATLEDYALSSDFSLLYTPEAIEAEKLQLSREDK</sequence>
<accession>A0A5R8ZG56</accession>
<dbReference type="EMBL" id="VAUO01000001">
    <property type="protein sequence ID" value="TLP64721.1"/>
    <property type="molecule type" value="Genomic_DNA"/>
</dbReference>
<evidence type="ECO:0000256" key="5">
    <source>
        <dbReference type="SAM" id="Phobius"/>
    </source>
</evidence>
<name>A0A5R8ZG56_9PSED</name>
<keyword evidence="3" id="KW-0078">Bacteriocin</keyword>
<dbReference type="InterPro" id="IPR016128">
    <property type="entry name" value="Pyosin/cloacin_T_dom"/>
</dbReference>
<evidence type="ECO:0000256" key="3">
    <source>
        <dbReference type="ARBA" id="ARBA00023048"/>
    </source>
</evidence>
<dbReference type="InterPro" id="IPR036302">
    <property type="entry name" value="Pyosin/cloacin_T_dom_sf"/>
</dbReference>
<keyword evidence="2" id="KW-0044">Antibiotic</keyword>
<keyword evidence="5" id="KW-1133">Transmembrane helix</keyword>
<evidence type="ECO:0000256" key="1">
    <source>
        <dbReference type="ARBA" id="ARBA00022529"/>
    </source>
</evidence>
<dbReference type="OrthoDB" id="2067488at2"/>
<feature type="transmembrane region" description="Helical" evidence="5">
    <location>
        <begin position="217"/>
        <end position="240"/>
    </location>
</feature>
<organism evidence="7 8">
    <name type="scientific">Pseudomonas mosselii</name>
    <dbReference type="NCBI Taxonomy" id="78327"/>
    <lineage>
        <taxon>Bacteria</taxon>
        <taxon>Pseudomonadati</taxon>
        <taxon>Pseudomonadota</taxon>
        <taxon>Gammaproteobacteria</taxon>
        <taxon>Pseudomonadales</taxon>
        <taxon>Pseudomonadaceae</taxon>
        <taxon>Pseudomonas</taxon>
    </lineage>
</organism>
<evidence type="ECO:0000259" key="6">
    <source>
        <dbReference type="Pfam" id="PF06958"/>
    </source>
</evidence>
<feature type="region of interest" description="Disordered" evidence="4">
    <location>
        <begin position="340"/>
        <end position="359"/>
    </location>
</feature>
<gene>
    <name evidence="7" type="ORF">FEM01_00660</name>
</gene>
<feature type="transmembrane region" description="Helical" evidence="5">
    <location>
        <begin position="183"/>
        <end position="205"/>
    </location>
</feature>
<dbReference type="Pfam" id="PF06958">
    <property type="entry name" value="Pyocin_S"/>
    <property type="match status" value="1"/>
</dbReference>
<keyword evidence="1" id="KW-0929">Antimicrobial</keyword>
<dbReference type="GO" id="GO:0031640">
    <property type="term" value="P:killing of cells of another organism"/>
    <property type="evidence" value="ECO:0007669"/>
    <property type="project" value="UniProtKB-KW"/>
</dbReference>
<evidence type="ECO:0000313" key="7">
    <source>
        <dbReference type="EMBL" id="TLP64721.1"/>
    </source>
</evidence>
<proteinExistence type="predicted"/>
<dbReference type="RefSeq" id="WP_138217361.1">
    <property type="nucleotide sequence ID" value="NZ_VAUO01000001.1"/>
</dbReference>
<keyword evidence="5" id="KW-0472">Membrane</keyword>
<dbReference type="SUPFAM" id="SSF69369">
    <property type="entry name" value="Cloacin translocation domain"/>
    <property type="match status" value="1"/>
</dbReference>
<evidence type="ECO:0000313" key="8">
    <source>
        <dbReference type="Proteomes" id="UP000309819"/>
    </source>
</evidence>
<dbReference type="Proteomes" id="UP000309819">
    <property type="component" value="Unassembled WGS sequence"/>
</dbReference>
<evidence type="ECO:0000256" key="2">
    <source>
        <dbReference type="ARBA" id="ARBA00023022"/>
    </source>
</evidence>
<keyword evidence="5" id="KW-0812">Transmembrane</keyword>
<keyword evidence="8" id="KW-1185">Reference proteome</keyword>
<feature type="domain" description="Pyosin/cloacin translocation" evidence="6">
    <location>
        <begin position="277"/>
        <end position="405"/>
    </location>
</feature>
<reference evidence="7 8" key="1">
    <citation type="submission" date="2019-05" db="EMBL/GenBank/DDBJ databases">
        <title>Pseudomonas sp. SC006 isolated from lettuce that can produce HBGAs.</title>
        <authorList>
            <person name="Wang D."/>
            <person name="Liao N."/>
            <person name="Liu D."/>
            <person name="Zhang Z."/>
            <person name="Zou S."/>
        </authorList>
    </citation>
    <scope>NUCLEOTIDE SEQUENCE [LARGE SCALE GENOMIC DNA]</scope>
    <source>
        <strain evidence="7 8">SC006</strain>
    </source>
</reference>
<dbReference type="GO" id="GO:0042742">
    <property type="term" value="P:defense response to bacterium"/>
    <property type="evidence" value="ECO:0007669"/>
    <property type="project" value="UniProtKB-KW"/>
</dbReference>
<dbReference type="AlphaFoldDB" id="A0A5R8ZG56"/>